<evidence type="ECO:0000256" key="1">
    <source>
        <dbReference type="ARBA" id="ARBA00001698"/>
    </source>
</evidence>
<feature type="transmembrane region" description="Helical" evidence="19">
    <location>
        <begin position="236"/>
        <end position="253"/>
    </location>
</feature>
<evidence type="ECO:0000256" key="8">
    <source>
        <dbReference type="ARBA" id="ARBA00022475"/>
    </source>
</evidence>
<keyword evidence="21" id="KW-1185">Reference proteome</keyword>
<evidence type="ECO:0000256" key="18">
    <source>
        <dbReference type="RuleBase" id="RU003938"/>
    </source>
</evidence>
<gene>
    <name evidence="20" type="ORF">SHALO_2949</name>
</gene>
<feature type="transmembrane region" description="Helical" evidence="19">
    <location>
        <begin position="82"/>
        <end position="97"/>
    </location>
</feature>
<keyword evidence="13 19" id="KW-1133">Transmembrane helix</keyword>
<dbReference type="GO" id="GO:0005886">
    <property type="term" value="C:plasma membrane"/>
    <property type="evidence" value="ECO:0007669"/>
    <property type="project" value="UniProtKB-SubCell"/>
</dbReference>
<keyword evidence="9" id="KW-0444">Lipid biosynthesis</keyword>
<evidence type="ECO:0000256" key="17">
    <source>
        <dbReference type="ARBA" id="ARBA00023264"/>
    </source>
</evidence>
<dbReference type="PANTHER" id="PTHR46382">
    <property type="entry name" value="PHOSPHATIDATE CYTIDYLYLTRANSFERASE"/>
    <property type="match status" value="1"/>
</dbReference>
<organism evidence="20 21">
    <name type="scientific">Sulfurospirillum halorespirans DSM 13726</name>
    <dbReference type="NCBI Taxonomy" id="1193502"/>
    <lineage>
        <taxon>Bacteria</taxon>
        <taxon>Pseudomonadati</taxon>
        <taxon>Campylobacterota</taxon>
        <taxon>Epsilonproteobacteria</taxon>
        <taxon>Campylobacterales</taxon>
        <taxon>Sulfurospirillaceae</taxon>
        <taxon>Sulfurospirillum</taxon>
    </lineage>
</organism>
<keyword evidence="17" id="KW-1208">Phospholipid metabolism</keyword>
<dbReference type="STRING" id="1193502.SHALO_2949"/>
<proteinExistence type="inferred from homology"/>
<dbReference type="Pfam" id="PF01148">
    <property type="entry name" value="CTP_transf_1"/>
    <property type="match status" value="1"/>
</dbReference>
<evidence type="ECO:0000256" key="2">
    <source>
        <dbReference type="ARBA" id="ARBA00004651"/>
    </source>
</evidence>
<evidence type="ECO:0000313" key="21">
    <source>
        <dbReference type="Proteomes" id="UP000094609"/>
    </source>
</evidence>
<evidence type="ECO:0000256" key="16">
    <source>
        <dbReference type="ARBA" id="ARBA00023209"/>
    </source>
</evidence>
<dbReference type="GO" id="GO:0016024">
    <property type="term" value="P:CDP-diacylglycerol biosynthetic process"/>
    <property type="evidence" value="ECO:0007669"/>
    <property type="project" value="UniProtKB-UniPathway"/>
</dbReference>
<evidence type="ECO:0000256" key="11">
    <source>
        <dbReference type="ARBA" id="ARBA00022692"/>
    </source>
</evidence>
<keyword evidence="15 19" id="KW-0472">Membrane</keyword>
<comment type="catalytic activity">
    <reaction evidence="1 18">
        <text>a 1,2-diacyl-sn-glycero-3-phosphate + CTP + H(+) = a CDP-1,2-diacyl-sn-glycerol + diphosphate</text>
        <dbReference type="Rhea" id="RHEA:16229"/>
        <dbReference type="ChEBI" id="CHEBI:15378"/>
        <dbReference type="ChEBI" id="CHEBI:33019"/>
        <dbReference type="ChEBI" id="CHEBI:37563"/>
        <dbReference type="ChEBI" id="CHEBI:58332"/>
        <dbReference type="ChEBI" id="CHEBI:58608"/>
        <dbReference type="EC" id="2.7.7.41"/>
    </reaction>
</comment>
<dbReference type="InterPro" id="IPR000374">
    <property type="entry name" value="PC_trans"/>
</dbReference>
<dbReference type="RefSeq" id="WP_069479213.1">
    <property type="nucleotide sequence ID" value="NZ_CP017111.1"/>
</dbReference>
<dbReference type="KEGG" id="shal:SHALO_2949"/>
<dbReference type="UniPathway" id="UPA00557">
    <property type="reaction ID" value="UER00614"/>
</dbReference>
<name>A0A1D7TNX4_9BACT</name>
<evidence type="ECO:0000256" key="5">
    <source>
        <dbReference type="ARBA" id="ARBA00010185"/>
    </source>
</evidence>
<evidence type="ECO:0000256" key="3">
    <source>
        <dbReference type="ARBA" id="ARBA00005119"/>
    </source>
</evidence>
<evidence type="ECO:0000256" key="9">
    <source>
        <dbReference type="ARBA" id="ARBA00022516"/>
    </source>
</evidence>
<keyword evidence="10 18" id="KW-0808">Transferase</keyword>
<evidence type="ECO:0000256" key="14">
    <source>
        <dbReference type="ARBA" id="ARBA00023098"/>
    </source>
</evidence>
<dbReference type="PROSITE" id="PS01315">
    <property type="entry name" value="CDS"/>
    <property type="match status" value="1"/>
</dbReference>
<feature type="transmembrane region" description="Helical" evidence="19">
    <location>
        <begin position="128"/>
        <end position="147"/>
    </location>
</feature>
<dbReference type="AlphaFoldDB" id="A0A1D7TNX4"/>
<comment type="subcellular location">
    <subcellularLocation>
        <location evidence="2">Cell membrane</location>
        <topology evidence="2">Multi-pass membrane protein</topology>
    </subcellularLocation>
</comment>
<dbReference type="EC" id="2.7.7.41" evidence="6 18"/>
<evidence type="ECO:0000256" key="19">
    <source>
        <dbReference type="SAM" id="Phobius"/>
    </source>
</evidence>
<evidence type="ECO:0000256" key="6">
    <source>
        <dbReference type="ARBA" id="ARBA00012487"/>
    </source>
</evidence>
<feature type="transmembrane region" description="Helical" evidence="19">
    <location>
        <begin position="60"/>
        <end position="76"/>
    </location>
</feature>
<feature type="transmembrane region" description="Helical" evidence="19">
    <location>
        <begin position="20"/>
        <end position="48"/>
    </location>
</feature>
<evidence type="ECO:0000256" key="13">
    <source>
        <dbReference type="ARBA" id="ARBA00022989"/>
    </source>
</evidence>
<evidence type="ECO:0000256" key="7">
    <source>
        <dbReference type="ARBA" id="ARBA00019373"/>
    </source>
</evidence>
<evidence type="ECO:0000256" key="4">
    <source>
        <dbReference type="ARBA" id="ARBA00005189"/>
    </source>
</evidence>
<comment type="similarity">
    <text evidence="5 18">Belongs to the CDS family.</text>
</comment>
<feature type="transmembrane region" description="Helical" evidence="19">
    <location>
        <begin position="168"/>
        <end position="187"/>
    </location>
</feature>
<evidence type="ECO:0000256" key="15">
    <source>
        <dbReference type="ARBA" id="ARBA00023136"/>
    </source>
</evidence>
<keyword evidence="16" id="KW-0594">Phospholipid biosynthesis</keyword>
<reference evidence="21" key="1">
    <citation type="submission" date="2016-08" db="EMBL/GenBank/DDBJ databases">
        <title>Complete genome sequence of the organohalide-respiring Epsilonproteobacterium Sulfurospirillum halorespirans.</title>
        <authorList>
            <person name="Goris T."/>
            <person name="Zimmermann J."/>
            <person name="Schenz B."/>
            <person name="Lemos M."/>
            <person name="Hackermueller J."/>
            <person name="Diekert G."/>
        </authorList>
    </citation>
    <scope>NUCLEOTIDE SEQUENCE [LARGE SCALE GENOMIC DNA]</scope>
    <source>
        <strain>DSM 13726</strain>
        <strain evidence="21">PCE-M2</strain>
    </source>
</reference>
<comment type="pathway">
    <text evidence="4">Lipid metabolism.</text>
</comment>
<evidence type="ECO:0000313" key="20">
    <source>
        <dbReference type="EMBL" id="AOO66701.1"/>
    </source>
</evidence>
<dbReference type="PANTHER" id="PTHR46382:SF1">
    <property type="entry name" value="PHOSPHATIDATE CYTIDYLYLTRANSFERASE"/>
    <property type="match status" value="1"/>
</dbReference>
<dbReference type="PATRIC" id="fig|1193502.14.peg.2985"/>
<dbReference type="GO" id="GO:0004605">
    <property type="term" value="F:phosphatidate cytidylyltransferase activity"/>
    <property type="evidence" value="ECO:0007669"/>
    <property type="project" value="UniProtKB-EC"/>
</dbReference>
<keyword evidence="8" id="KW-1003">Cell membrane</keyword>
<keyword evidence="14" id="KW-0443">Lipid metabolism</keyword>
<dbReference type="EMBL" id="CP017111">
    <property type="protein sequence ID" value="AOO66701.1"/>
    <property type="molecule type" value="Genomic_DNA"/>
</dbReference>
<feature type="transmembrane region" description="Helical" evidence="19">
    <location>
        <begin position="104"/>
        <end position="122"/>
    </location>
</feature>
<keyword evidence="12 18" id="KW-0548">Nucleotidyltransferase</keyword>
<comment type="pathway">
    <text evidence="3 18">Phospholipid metabolism; CDP-diacylglycerol biosynthesis; CDP-diacylglycerol from sn-glycerol 3-phosphate: step 3/3.</text>
</comment>
<accession>A0A1D7TNX4</accession>
<evidence type="ECO:0000256" key="12">
    <source>
        <dbReference type="ARBA" id="ARBA00022695"/>
    </source>
</evidence>
<protein>
    <recommendedName>
        <fullName evidence="7 18">Phosphatidate cytidylyltransferase</fullName>
        <ecNumber evidence="6 18">2.7.7.41</ecNumber>
    </recommendedName>
</protein>
<keyword evidence="11 18" id="KW-0812">Transmembrane</keyword>
<sequence>MNLKALYESNKQRVFTGLVMAAFASLVAFLNNALLTWLILGVMYLFAFYEAMNLFDVKDNKLYVYAVLLWLAAFIYPNPDDLIYLAIIGFLAVMAYTKKVDYRLLAPFLYPSVSMLFLYALYHDFGMSVLVWLVIVVALTDTGAYFVGKSIGKTSFSPTSPNKTLEGVIGGVLIATVVGALYGTFLIPLWLSAIIALVTSIASVFGDLFESYLKREAGLKDSGNLFPGHGGMLDRLDGYLFGGVVMVILLRGLA</sequence>
<evidence type="ECO:0000256" key="10">
    <source>
        <dbReference type="ARBA" id="ARBA00022679"/>
    </source>
</evidence>
<dbReference type="Proteomes" id="UP000094609">
    <property type="component" value="Chromosome"/>
</dbReference>